<protein>
    <recommendedName>
        <fullName evidence="7">RING-type domain-containing protein</fullName>
    </recommendedName>
</protein>
<dbReference type="PANTHER" id="PTHR22663">
    <property type="entry name" value="RING FINGER PROTEIN NARYA-RELATED"/>
    <property type="match status" value="1"/>
</dbReference>
<organism evidence="8 9">
    <name type="scientific">Mesorhabditis spiculigera</name>
    <dbReference type="NCBI Taxonomy" id="96644"/>
    <lineage>
        <taxon>Eukaryota</taxon>
        <taxon>Metazoa</taxon>
        <taxon>Ecdysozoa</taxon>
        <taxon>Nematoda</taxon>
        <taxon>Chromadorea</taxon>
        <taxon>Rhabditida</taxon>
        <taxon>Rhabditina</taxon>
        <taxon>Rhabditomorpha</taxon>
        <taxon>Rhabditoidea</taxon>
        <taxon>Rhabditidae</taxon>
        <taxon>Mesorhabditinae</taxon>
        <taxon>Mesorhabditis</taxon>
    </lineage>
</organism>
<dbReference type="GO" id="GO:0016925">
    <property type="term" value="P:protein sumoylation"/>
    <property type="evidence" value="ECO:0007669"/>
    <property type="project" value="TreeGrafter"/>
</dbReference>
<evidence type="ECO:0000256" key="6">
    <source>
        <dbReference type="SAM" id="MobiDB-lite"/>
    </source>
</evidence>
<keyword evidence="1 4" id="KW-0863">Zinc-finger</keyword>
<reference evidence="8" key="1">
    <citation type="submission" date="2023-06" db="EMBL/GenBank/DDBJ databases">
        <authorList>
            <person name="Delattre M."/>
        </authorList>
    </citation>
    <scope>NUCLEOTIDE SEQUENCE</scope>
    <source>
        <strain evidence="8">AF72</strain>
    </source>
</reference>
<evidence type="ECO:0000256" key="2">
    <source>
        <dbReference type="ARBA" id="ARBA00022833"/>
    </source>
</evidence>
<evidence type="ECO:0000256" key="1">
    <source>
        <dbReference type="ARBA" id="ARBA00022771"/>
    </source>
</evidence>
<feature type="region of interest" description="Disordered" evidence="6">
    <location>
        <begin position="1"/>
        <end position="20"/>
    </location>
</feature>
<dbReference type="GO" id="GO:0008270">
    <property type="term" value="F:zinc ion binding"/>
    <property type="evidence" value="ECO:0007669"/>
    <property type="project" value="UniProtKB-KW"/>
</dbReference>
<evidence type="ECO:0000256" key="4">
    <source>
        <dbReference type="PROSITE-ProRule" id="PRU00175"/>
    </source>
</evidence>
<keyword evidence="5" id="KW-0175">Coiled coil</keyword>
<feature type="region of interest" description="Disordered" evidence="6">
    <location>
        <begin position="278"/>
        <end position="313"/>
    </location>
</feature>
<gene>
    <name evidence="8" type="ORF">MSPICULIGERA_LOCUS24609</name>
</gene>
<dbReference type="Gene3D" id="1.20.5.340">
    <property type="match status" value="1"/>
</dbReference>
<evidence type="ECO:0000259" key="7">
    <source>
        <dbReference type="PROSITE" id="PS50089"/>
    </source>
</evidence>
<evidence type="ECO:0000313" key="8">
    <source>
        <dbReference type="EMBL" id="CAJ0586612.1"/>
    </source>
</evidence>
<evidence type="ECO:0000256" key="3">
    <source>
        <dbReference type="ARBA" id="ARBA00023254"/>
    </source>
</evidence>
<dbReference type="GO" id="GO:0000795">
    <property type="term" value="C:synaptonemal complex"/>
    <property type="evidence" value="ECO:0007669"/>
    <property type="project" value="InterPro"/>
</dbReference>
<sequence>MDASTAESHAPPPNSSTPTSAERWLHCNACFTLPGGVPAIHYYFVTCGHIFCKACCAKGASFAKNRQCFLCKKEQVQYMEINRNIVAKFRNLFRPAKDLAQEMMAELQRVLEFQARHKNGLMKHVTLKTEKAVGYAKSARGEIEKMKSREQGLLKQCGTIKKHNEKITADYDQLKQDFEELRNKYEALAKGLPNQPDYLGGAPGLGDSQSFSGSLVFDAVTSTPNGRDIVISTRNHLAEAFKTNSGTAPSPIISAKGLLTTPAMLGLQKPYQSVFSLSTGQRRQKTNHPPAVNSAVPTRARDRPNDDFGMDLS</sequence>
<evidence type="ECO:0000256" key="5">
    <source>
        <dbReference type="SAM" id="Coils"/>
    </source>
</evidence>
<proteinExistence type="predicted"/>
<comment type="caution">
    <text evidence="8">The sequence shown here is derived from an EMBL/GenBank/DDBJ whole genome shotgun (WGS) entry which is preliminary data.</text>
</comment>
<dbReference type="Pfam" id="PF14634">
    <property type="entry name" value="zf-RING_5"/>
    <property type="match status" value="1"/>
</dbReference>
<dbReference type="GO" id="GO:0007131">
    <property type="term" value="P:reciprocal meiotic recombination"/>
    <property type="evidence" value="ECO:0007669"/>
    <property type="project" value="InterPro"/>
</dbReference>
<dbReference type="InterPro" id="IPR042123">
    <property type="entry name" value="Zip3/RNF212-like"/>
</dbReference>
<dbReference type="GO" id="GO:0007129">
    <property type="term" value="P:homologous chromosome pairing at meiosis"/>
    <property type="evidence" value="ECO:0007669"/>
    <property type="project" value="TreeGrafter"/>
</dbReference>
<feature type="non-terminal residue" evidence="8">
    <location>
        <position position="1"/>
    </location>
</feature>
<dbReference type="AlphaFoldDB" id="A0AA36GIE1"/>
<dbReference type="Proteomes" id="UP001177023">
    <property type="component" value="Unassembled WGS sequence"/>
</dbReference>
<dbReference type="EMBL" id="CATQJA010002709">
    <property type="protein sequence ID" value="CAJ0586612.1"/>
    <property type="molecule type" value="Genomic_DNA"/>
</dbReference>
<dbReference type="PROSITE" id="PS50089">
    <property type="entry name" value="ZF_RING_2"/>
    <property type="match status" value="1"/>
</dbReference>
<feature type="coiled-coil region" evidence="5">
    <location>
        <begin position="164"/>
        <end position="191"/>
    </location>
</feature>
<dbReference type="GO" id="GO:0019789">
    <property type="term" value="F:SUMO transferase activity"/>
    <property type="evidence" value="ECO:0007669"/>
    <property type="project" value="InterPro"/>
</dbReference>
<keyword evidence="3" id="KW-0469">Meiosis</keyword>
<accession>A0AA36GIE1</accession>
<dbReference type="Gene3D" id="3.30.40.10">
    <property type="entry name" value="Zinc/RING finger domain, C3HC4 (zinc finger)"/>
    <property type="match status" value="1"/>
</dbReference>
<dbReference type="PANTHER" id="PTHR22663:SF17">
    <property type="entry name" value="RING FINGER PROTEIN NARYA-RELATED"/>
    <property type="match status" value="1"/>
</dbReference>
<feature type="domain" description="RING-type" evidence="7">
    <location>
        <begin position="27"/>
        <end position="72"/>
    </location>
</feature>
<keyword evidence="1 4" id="KW-0479">Metal-binding</keyword>
<keyword evidence="9" id="KW-1185">Reference proteome</keyword>
<dbReference type="InterPro" id="IPR001841">
    <property type="entry name" value="Znf_RING"/>
</dbReference>
<name>A0AA36GIE1_9BILA</name>
<keyword evidence="2" id="KW-0862">Zinc</keyword>
<dbReference type="SUPFAM" id="SSF57850">
    <property type="entry name" value="RING/U-box"/>
    <property type="match status" value="1"/>
</dbReference>
<dbReference type="InterPro" id="IPR013083">
    <property type="entry name" value="Znf_RING/FYVE/PHD"/>
</dbReference>
<evidence type="ECO:0000313" key="9">
    <source>
        <dbReference type="Proteomes" id="UP001177023"/>
    </source>
</evidence>